<dbReference type="InterPro" id="IPR055342">
    <property type="entry name" value="MreC_beta-barrel_core"/>
</dbReference>
<comment type="similarity">
    <text evidence="1 5">Belongs to the MreC family.</text>
</comment>
<keyword evidence="7" id="KW-0472">Membrane</keyword>
<keyword evidence="6" id="KW-0175">Coiled coil</keyword>
<dbReference type="GO" id="GO:0008360">
    <property type="term" value="P:regulation of cell shape"/>
    <property type="evidence" value="ECO:0007669"/>
    <property type="project" value="UniProtKB-KW"/>
</dbReference>
<sequence>MHTKKPFGSIQGSRTFFWKKMLLGIVVLLLFIWVLNIFQGPIKNTTYLVTAPFQHFFWKTGNTIHDIGASFLNIGGLQQENANLKQENQNLLSSITLLQETIRENQAIQEVQVITKNDGFNLAMANVIGLDVTGDFLMIDKGFNDGVFENMPVISKEKVLYGRVFKAYKNFSEVMLISNAASVVDVKVLPSENTEFGAVLVPGAVKGQGNLSLYLDLVSSDARINQNDVLLSSGLEGVFPKDLLIGKINTIDKNDAKPFQTGTIIPFFDPRKTDTLFIIKDYKQEK</sequence>
<dbReference type="Gene3D" id="2.40.10.340">
    <property type="entry name" value="Rod shape-determining protein MreC, domain 1"/>
    <property type="match status" value="1"/>
</dbReference>
<feature type="domain" description="Rod shape-determining protein MreC beta-barrel core" evidence="8">
    <location>
        <begin position="135"/>
        <end position="280"/>
    </location>
</feature>
<comment type="caution">
    <text evidence="9">The sequence shown here is derived from an EMBL/GenBank/DDBJ whole genome shotgun (WGS) entry which is preliminary data.</text>
</comment>
<proteinExistence type="inferred from homology"/>
<organism evidence="9 10">
    <name type="scientific">Candidatus Staskawiczbacteria bacterium RIFCSPLOWO2_01_FULL_38_12b</name>
    <dbReference type="NCBI Taxonomy" id="1802214"/>
    <lineage>
        <taxon>Bacteria</taxon>
        <taxon>Candidatus Staskawicziibacteriota</taxon>
    </lineage>
</organism>
<evidence type="ECO:0000256" key="5">
    <source>
        <dbReference type="PIRNR" id="PIRNR038471"/>
    </source>
</evidence>
<evidence type="ECO:0000313" key="10">
    <source>
        <dbReference type="Proteomes" id="UP000176774"/>
    </source>
</evidence>
<evidence type="ECO:0000256" key="2">
    <source>
        <dbReference type="ARBA" id="ARBA00013855"/>
    </source>
</evidence>
<dbReference type="GO" id="GO:0005886">
    <property type="term" value="C:plasma membrane"/>
    <property type="evidence" value="ECO:0007669"/>
    <property type="project" value="TreeGrafter"/>
</dbReference>
<evidence type="ECO:0000256" key="7">
    <source>
        <dbReference type="SAM" id="Phobius"/>
    </source>
</evidence>
<gene>
    <name evidence="9" type="ORF">A2908_02105</name>
</gene>
<dbReference type="InterPro" id="IPR042177">
    <property type="entry name" value="Cell/Rod_1"/>
</dbReference>
<dbReference type="PANTHER" id="PTHR34138">
    <property type="entry name" value="CELL SHAPE-DETERMINING PROTEIN MREC"/>
    <property type="match status" value="1"/>
</dbReference>
<comment type="function">
    <text evidence="5">Involved in formation and maintenance of cell shape.</text>
</comment>
<dbReference type="PIRSF" id="PIRSF038471">
    <property type="entry name" value="MreC"/>
    <property type="match status" value="1"/>
</dbReference>
<accession>A0A1G2IGX7</accession>
<dbReference type="Gene3D" id="2.40.10.350">
    <property type="entry name" value="Rod shape-determining protein MreC, domain 2"/>
    <property type="match status" value="1"/>
</dbReference>
<reference evidence="9 10" key="1">
    <citation type="journal article" date="2016" name="Nat. Commun.">
        <title>Thousands of microbial genomes shed light on interconnected biogeochemical processes in an aquifer system.</title>
        <authorList>
            <person name="Anantharaman K."/>
            <person name="Brown C.T."/>
            <person name="Hug L.A."/>
            <person name="Sharon I."/>
            <person name="Castelle C.J."/>
            <person name="Probst A.J."/>
            <person name="Thomas B.C."/>
            <person name="Singh A."/>
            <person name="Wilkins M.J."/>
            <person name="Karaoz U."/>
            <person name="Brodie E.L."/>
            <person name="Williams K.H."/>
            <person name="Hubbard S.S."/>
            <person name="Banfield J.F."/>
        </authorList>
    </citation>
    <scope>NUCLEOTIDE SEQUENCE [LARGE SCALE GENOMIC DNA]</scope>
</reference>
<evidence type="ECO:0000313" key="9">
    <source>
        <dbReference type="EMBL" id="OGZ74029.1"/>
    </source>
</evidence>
<dbReference type="AlphaFoldDB" id="A0A1G2IGX7"/>
<evidence type="ECO:0000259" key="8">
    <source>
        <dbReference type="Pfam" id="PF04085"/>
    </source>
</evidence>
<dbReference type="Proteomes" id="UP000176774">
    <property type="component" value="Unassembled WGS sequence"/>
</dbReference>
<keyword evidence="7" id="KW-0812">Transmembrane</keyword>
<dbReference type="PANTHER" id="PTHR34138:SF1">
    <property type="entry name" value="CELL SHAPE-DETERMINING PROTEIN MREC"/>
    <property type="match status" value="1"/>
</dbReference>
<dbReference type="Pfam" id="PF04085">
    <property type="entry name" value="MreC"/>
    <property type="match status" value="1"/>
</dbReference>
<evidence type="ECO:0000256" key="4">
    <source>
        <dbReference type="ARBA" id="ARBA00032089"/>
    </source>
</evidence>
<evidence type="ECO:0000256" key="1">
    <source>
        <dbReference type="ARBA" id="ARBA00009369"/>
    </source>
</evidence>
<feature type="coiled-coil region" evidence="6">
    <location>
        <begin position="74"/>
        <end position="101"/>
    </location>
</feature>
<evidence type="ECO:0000256" key="3">
    <source>
        <dbReference type="ARBA" id="ARBA00022960"/>
    </source>
</evidence>
<dbReference type="EMBL" id="MHPA01000003">
    <property type="protein sequence ID" value="OGZ74029.1"/>
    <property type="molecule type" value="Genomic_DNA"/>
</dbReference>
<protein>
    <recommendedName>
        <fullName evidence="2 5">Cell shape-determining protein MreC</fullName>
    </recommendedName>
    <alternativeName>
        <fullName evidence="4 5">Cell shape protein MreC</fullName>
    </alternativeName>
</protein>
<keyword evidence="3 5" id="KW-0133">Cell shape</keyword>
<keyword evidence="7" id="KW-1133">Transmembrane helix</keyword>
<feature type="transmembrane region" description="Helical" evidence="7">
    <location>
        <begin position="21"/>
        <end position="38"/>
    </location>
</feature>
<name>A0A1G2IGX7_9BACT</name>
<dbReference type="STRING" id="1802214.A2908_02105"/>
<dbReference type="InterPro" id="IPR007221">
    <property type="entry name" value="MreC"/>
</dbReference>
<evidence type="ECO:0000256" key="6">
    <source>
        <dbReference type="SAM" id="Coils"/>
    </source>
</evidence>
<dbReference type="InterPro" id="IPR042175">
    <property type="entry name" value="Cell/Rod_MreC_2"/>
</dbReference>